<dbReference type="HOGENOM" id="CLU_008455_8_4_1"/>
<feature type="compositionally biased region" description="Low complexity" evidence="6">
    <location>
        <begin position="1"/>
        <end position="21"/>
    </location>
</feature>
<evidence type="ECO:0000256" key="3">
    <source>
        <dbReference type="ARBA" id="ARBA00022692"/>
    </source>
</evidence>
<feature type="domain" description="Major facilitator superfamily (MFS) profile" evidence="8">
    <location>
        <begin position="146"/>
        <end position="599"/>
    </location>
</feature>
<feature type="compositionally biased region" description="Basic and acidic residues" evidence="6">
    <location>
        <begin position="33"/>
        <end position="60"/>
    </location>
</feature>
<dbReference type="PANTHER" id="PTHR23502:SF51">
    <property type="entry name" value="QUINIDINE RESISTANCE PROTEIN 1-RELATED"/>
    <property type="match status" value="1"/>
</dbReference>
<dbReference type="Pfam" id="PF07690">
    <property type="entry name" value="MFS_1"/>
    <property type="match status" value="1"/>
</dbReference>
<evidence type="ECO:0000313" key="9">
    <source>
        <dbReference type="EMBL" id="ERS95168.1"/>
    </source>
</evidence>
<comment type="subcellular location">
    <subcellularLocation>
        <location evidence="1">Membrane</location>
        <topology evidence="1">Multi-pass membrane protein</topology>
    </subcellularLocation>
</comment>
<keyword evidence="3 7" id="KW-0812">Transmembrane</keyword>
<dbReference type="SUPFAM" id="SSF103473">
    <property type="entry name" value="MFS general substrate transporter"/>
    <property type="match status" value="1"/>
</dbReference>
<gene>
    <name evidence="9" type="ORF">HMPREF1624_08379</name>
</gene>
<keyword evidence="5 7" id="KW-0472">Membrane</keyword>
<proteinExistence type="predicted"/>
<name>U7PHV5_SPOS1</name>
<dbReference type="PROSITE" id="PS50850">
    <property type="entry name" value="MFS"/>
    <property type="match status" value="1"/>
</dbReference>
<dbReference type="EMBL" id="KI440855">
    <property type="protein sequence ID" value="ERS95168.1"/>
    <property type="molecule type" value="Genomic_DNA"/>
</dbReference>
<feature type="transmembrane region" description="Helical" evidence="7">
    <location>
        <begin position="509"/>
        <end position="530"/>
    </location>
</feature>
<dbReference type="eggNOG" id="KOG0255">
    <property type="taxonomic scope" value="Eukaryota"/>
</dbReference>
<keyword evidence="4 7" id="KW-1133">Transmembrane helix</keyword>
<evidence type="ECO:0000256" key="5">
    <source>
        <dbReference type="ARBA" id="ARBA00023136"/>
    </source>
</evidence>
<dbReference type="OrthoDB" id="440553at2759"/>
<accession>U7PHV5</accession>
<evidence type="ECO:0000256" key="1">
    <source>
        <dbReference type="ARBA" id="ARBA00004141"/>
    </source>
</evidence>
<feature type="transmembrane region" description="Helical" evidence="7">
    <location>
        <begin position="145"/>
        <end position="165"/>
    </location>
</feature>
<dbReference type="InterPro" id="IPR011701">
    <property type="entry name" value="MFS"/>
</dbReference>
<evidence type="ECO:0000313" key="10">
    <source>
        <dbReference type="Proteomes" id="UP000018087"/>
    </source>
</evidence>
<feature type="region of interest" description="Disordered" evidence="6">
    <location>
        <begin position="1"/>
        <end position="127"/>
    </location>
</feature>
<sequence length="635" mass="67487">MAPADTKADPATASTTSTTAADADDALFLRQSEPYRSDEKDGHDDHDDHDDHDNVVKDETAVEDEAAVTPARSGSATSTSTATARSNDIHVGSTAPPPQGDASTTDAVADAPPNPNAAGDLEKQAAAAETVPPRYSVHSTWAKRWIVLGASLGAFISPLTGQIYLPALTEIAAYFHITDGQVNLTVTTYMIFQGVTPMFLGGMADGIGRRPTFLLCFVIFIAANIGLALCRNYASLLVVRMIQSAGSASTVALCQAVVADIVSSAERGQYIGITIIPIVFAPSLGPVLGGVLSEYLGWQAIFWFLAIVGAVLGLGLAFFLPETCRKIVGDGSIQPHPFHRTGYQLVKDALARRKANGTVAQDNHDTAAARPPLRMQVPNLTLSVQLALQKNIGLLLLYSSLLFAGFYAIATNLPASLQAYGLSQLEIGLCYLPIAAGSIMAAFAVGPFINRNYRRHAARIGVAVDAARQHDLSNFPIEQARLETGLPLYYLSSAIMLVWGWALQRHAHLAVLCVLLFLNGVGMIGFQNAANALLVDITPGRAGAAVAANNLTRCLIGAVATAVINPMIAAMGIGWAFFLIGALYVAASPGLFLLMFKGVAWRRRARENAERRQQRRAERKAQKEAQKASRAATGS</sequence>
<evidence type="ECO:0000256" key="2">
    <source>
        <dbReference type="ARBA" id="ARBA00022448"/>
    </source>
</evidence>
<organism evidence="9 10">
    <name type="scientific">Sporothrix schenckii (strain ATCC 58251 / de Perez 2211183)</name>
    <name type="common">Rose-picker's disease fungus</name>
    <dbReference type="NCBI Taxonomy" id="1391915"/>
    <lineage>
        <taxon>Eukaryota</taxon>
        <taxon>Fungi</taxon>
        <taxon>Dikarya</taxon>
        <taxon>Ascomycota</taxon>
        <taxon>Pezizomycotina</taxon>
        <taxon>Sordariomycetes</taxon>
        <taxon>Sordariomycetidae</taxon>
        <taxon>Ophiostomatales</taxon>
        <taxon>Ophiostomataceae</taxon>
        <taxon>Sporothrix</taxon>
    </lineage>
</organism>
<protein>
    <recommendedName>
        <fullName evidence="8">Major facilitator superfamily (MFS) profile domain-containing protein</fullName>
    </recommendedName>
</protein>
<feature type="transmembrane region" description="Helical" evidence="7">
    <location>
        <begin position="392"/>
        <end position="410"/>
    </location>
</feature>
<feature type="transmembrane region" description="Helical" evidence="7">
    <location>
        <begin position="575"/>
        <end position="596"/>
    </location>
</feature>
<evidence type="ECO:0000256" key="4">
    <source>
        <dbReference type="ARBA" id="ARBA00022989"/>
    </source>
</evidence>
<feature type="transmembrane region" description="Helical" evidence="7">
    <location>
        <begin position="213"/>
        <end position="234"/>
    </location>
</feature>
<dbReference type="Gene3D" id="1.20.1250.20">
    <property type="entry name" value="MFS general substrate transporter like domains"/>
    <property type="match status" value="1"/>
</dbReference>
<feature type="transmembrane region" description="Helical" evidence="7">
    <location>
        <begin position="551"/>
        <end position="569"/>
    </location>
</feature>
<dbReference type="GO" id="GO:0022857">
    <property type="term" value="F:transmembrane transporter activity"/>
    <property type="evidence" value="ECO:0007669"/>
    <property type="project" value="InterPro"/>
</dbReference>
<dbReference type="InterPro" id="IPR036259">
    <property type="entry name" value="MFS_trans_sf"/>
</dbReference>
<dbReference type="GO" id="GO:0005886">
    <property type="term" value="C:plasma membrane"/>
    <property type="evidence" value="ECO:0007669"/>
    <property type="project" value="TreeGrafter"/>
</dbReference>
<feature type="transmembrane region" description="Helical" evidence="7">
    <location>
        <begin position="430"/>
        <end position="449"/>
    </location>
</feature>
<feature type="transmembrane region" description="Helical" evidence="7">
    <location>
        <begin position="240"/>
        <end position="258"/>
    </location>
</feature>
<dbReference type="FunFam" id="1.20.1720.10:FF:000009">
    <property type="entry name" value="MFS multidrug transporter"/>
    <property type="match status" value="1"/>
</dbReference>
<dbReference type="STRING" id="1391915.U7PHV5"/>
<feature type="compositionally biased region" description="Low complexity" evidence="6">
    <location>
        <begin position="71"/>
        <end position="86"/>
    </location>
</feature>
<keyword evidence="2" id="KW-0813">Transport</keyword>
<dbReference type="Gene3D" id="1.20.1720.10">
    <property type="entry name" value="Multidrug resistance protein D"/>
    <property type="match status" value="1"/>
</dbReference>
<evidence type="ECO:0000256" key="7">
    <source>
        <dbReference type="SAM" id="Phobius"/>
    </source>
</evidence>
<dbReference type="Proteomes" id="UP000018087">
    <property type="component" value="Unassembled WGS sequence"/>
</dbReference>
<evidence type="ECO:0000256" key="6">
    <source>
        <dbReference type="SAM" id="MobiDB-lite"/>
    </source>
</evidence>
<reference evidence="10" key="1">
    <citation type="journal article" date="2014" name="Genome Announc.">
        <title>Genome sequence of the pathogenic fungus Sporothrix schenckii (ATCC 58251).</title>
        <authorList>
            <person name="Cuomo C.A."/>
            <person name="Rodriguez-Del Valle N."/>
            <person name="Perez-Sanchez L."/>
            <person name="Abouelleil A."/>
            <person name="Goldberg J."/>
            <person name="Young S."/>
            <person name="Zeng Q."/>
            <person name="Birren B.W."/>
        </authorList>
    </citation>
    <scope>NUCLEOTIDE SEQUENCE [LARGE SCALE GENOMIC DNA]</scope>
    <source>
        <strain evidence="10">ATCC 58251 / de Perez 2211183</strain>
    </source>
</reference>
<dbReference type="InterPro" id="IPR020846">
    <property type="entry name" value="MFS_dom"/>
</dbReference>
<feature type="region of interest" description="Disordered" evidence="6">
    <location>
        <begin position="608"/>
        <end position="635"/>
    </location>
</feature>
<dbReference type="PANTHER" id="PTHR23502">
    <property type="entry name" value="MAJOR FACILITATOR SUPERFAMILY"/>
    <property type="match status" value="1"/>
</dbReference>
<dbReference type="AlphaFoldDB" id="U7PHV5"/>
<keyword evidence="10" id="KW-1185">Reference proteome</keyword>
<feature type="transmembrane region" description="Helical" evidence="7">
    <location>
        <begin position="486"/>
        <end position="503"/>
    </location>
</feature>
<evidence type="ECO:0000259" key="8">
    <source>
        <dbReference type="PROSITE" id="PS50850"/>
    </source>
</evidence>
<feature type="compositionally biased region" description="Basic and acidic residues" evidence="6">
    <location>
        <begin position="608"/>
        <end position="627"/>
    </location>
</feature>
<feature type="transmembrane region" description="Helical" evidence="7">
    <location>
        <begin position="270"/>
        <end position="288"/>
    </location>
</feature>
<feature type="transmembrane region" description="Helical" evidence="7">
    <location>
        <begin position="300"/>
        <end position="320"/>
    </location>
</feature>